<organism evidence="23 24">
    <name type="scientific">Viola virus</name>
    <dbReference type="NCBI Taxonomy" id="2182586"/>
    <lineage>
        <taxon>Viruses</taxon>
        <taxon>Riboviria</taxon>
        <taxon>Orthornavirae</taxon>
        <taxon>Negarnaviricota</taxon>
        <taxon>Polyploviricotina</taxon>
        <taxon>Bunyaviricetes</taxon>
        <taxon>Hareavirales</taxon>
        <taxon>Phenuiviridae</taxon>
        <taxon>Phlebovirus</taxon>
        <taxon>Phlebovirus pantanalense</taxon>
    </lineage>
</organism>
<keyword evidence="14" id="KW-1038">Host endoplasmic reticulum</keyword>
<dbReference type="GO" id="GO:0044423">
    <property type="term" value="C:virion component"/>
    <property type="evidence" value="ECO:0007669"/>
    <property type="project" value="UniProtKB-KW"/>
</dbReference>
<keyword evidence="11" id="KW-1040">Host Golgi apparatus</keyword>
<dbReference type="InterPro" id="IPR007099">
    <property type="entry name" value="RNA-dir_pol_NSvirus"/>
</dbReference>
<comment type="cofactor">
    <cofactor evidence="2">
        <name>Mg(2+)</name>
        <dbReference type="ChEBI" id="CHEBI:18420"/>
    </cofactor>
</comment>
<keyword evidence="15" id="KW-0464">Manganese</keyword>
<sequence>MGDDYDGLTPDFIIETNTGVFHVVEFTTTRAGEHSASEAAYTKIAKYEIACQARSQGRSVCLSVISVHRDGVWSNLELTEQEVDELCYRYRMALSIFEEIKKEFPKIQDSDEDLARIVRQINGVLSMISMDWDRTESKFPLFRRDVIETFPSFVPDEAYLSKITSMALKKAQEDLVESAFLKTAESDEERLKLNLQECRNKCQDFKDQFGKGHSFRDRDHQKSTVQIPPWVTYIGHEGKDLRNLRDLSVEGDHPMVKVWRTVVEKAVFEEISRMYDDPKEELQYALSGELKRDDQKSKYHRVKVTLDAESSDYVNSLGVEGKSNRHKTAVTEARARGKLGFSLDHDTSSIEDFLNESNNNHLLEPVEELYSPLSADEELRKLAGSIHQPRLFTLKGENEFLRAHKQFMASRLGSWTQMVSVIGAELSASVKQHVGPGQFVVKRLMDSAIYLLIKPTSSKGHIFVSFAVEKQYLESTLINSKLFRDYFDAGDLFVTDFTSFKLSKLTNLCKTNSLIECALFFWTEAYGFPCWEAMKILPKDRSTSATDAVQMAKISLLTLLEDKARTEELQTMMRYIMMEGFVSQPEIPKPHKMISKLPSVLRSELQVFLCNRVFLSMERIASKPFRISKSEGQITWSGLFNPLTGSVVRDLQPVISACYNGYFKNKEEDTEPSVLSAMYKKIIELEHLMPMDEVNLGLGDPVNPEMHEFSRSYLKRITDHGKQLLSRIYGPNFMSLIEDQIMKEISLITLERLATLKATSNFDETWYIYKDIKPNTTYSRDKLIVKMANYADEGHVKAIEKFESCMRIIEERGAMHICLFKKQQHGGLREIYVLGAEERIVQCIVEAISRSIGKFFPSDTLCNPGNKAKIPETHAVRARKQAKGAAWTTSTSDDARKWNQGHFVTKFAMMLMEFTNQKWWPVIIRGCSMFTNKRMMLNLRYLDILYARRELEVDDEFAKAMHGAFHGEISVPWAEKGMTYISTKTGMMQGILHFTSSLLHTLHQEFIRSLSFKVFNLKVAPETSHELVIDMMQGSDDSSMIISFPCKNESFIAKCKVASAISFRIKRLLGLYAGIYPSEKSTSNTDFALEYNSEFYFHSQHVRPTIRWIAASCSLPEVETLVARQEEASNLLTSVAEGGGSFSLVAQIQQAQCTIHYMLMGMGVSSLFEEFIKAIRQWLDPGLGFFLLDNPYAAGLGGFRYNLYQAINRTNLKRLYAFFLRKVRGMREVDDEGNESLIEPEACSVSPGGALILSSSLRWGSREKFRKLKDRLHIPEDWKEQINQRPRLLYEAPLSGKDITLRIAEKVHSPGIVSSLSTGNAVAKVMASAVYFLSASIFEDAGRQEYHAFTDTKYSLLQKMALYEGFKGQAGVSKDDMLFLFPNISELEQLDAVVYNKEEIHYLHRINQREATQTKITVFDNVSQHQIVAEKLVSDKWFGTNKSHLGRVAFEREWRRLKTTVSWLRDTPSETLEASPLDSHIQIKNFFARMEGKARTVRITGAPVKKRSGVSKISLVIRDNFVKCGHLDDIEDLEGIERSTSSEVSKHFLFSILQGPYTPENKEHRVIRALQELPEVGIKEQDRKTKTNVIGILQNWSKSKSGVAQLIEEVGAGIIGGFIKRQRSEEVEGKIVYFGPGIWRGTMDGYEVQLEVTNQKHERTYLKSVTVSEKASIWELCPSIRSWCDDVGVINTRDVSKHASRSGLRYWMYDFRAFGIEKPFGCPVYITQRRMNEQFIMDEDDIKLKVRGKTINLYVEDRRNHIHILSYTAGDNDISPLITRNNSDPRVQSLLSSYMKEPSRSWVTCQSLPFAFIDLILKLVEGDIHKPEIDSESLGKIIKTCLQSSLRNKVGSMFRIMPSASTAYAAIDVDDVFDIMLEDMTPDMFKSTVQDMELDIQEDYQSEKFDFTDIDLFGPANFKEITDLAMISHPLMDDFVSTLIAKSSRKEIRAVVEKCVCSKRNEQDFKLLYRALGMNPKDIRVEESYHADAEEDADLLG</sequence>
<evidence type="ECO:0000256" key="7">
    <source>
        <dbReference type="ARBA" id="ARBA00018602"/>
    </source>
</evidence>
<dbReference type="RefSeq" id="YP_010086244.1">
    <property type="nucleotide sequence ID" value="NC_055437.1"/>
</dbReference>
<evidence type="ECO:0000256" key="6">
    <source>
        <dbReference type="ARBA" id="ARBA00012494"/>
    </source>
</evidence>
<feature type="domain" description="RdRp catalytic" evidence="22">
    <location>
        <begin position="878"/>
        <end position="1082"/>
    </location>
</feature>
<accession>A0A343X9V8</accession>
<dbReference type="KEGG" id="vg:65246902"/>
<keyword evidence="24" id="KW-1185">Reference proteome</keyword>
<keyword evidence="13" id="KW-0946">Virion</keyword>
<name>A0A343X9V8_9VIRU</name>
<dbReference type="Proteomes" id="UP000500734">
    <property type="component" value="Genome"/>
</dbReference>
<evidence type="ECO:0000313" key="23">
    <source>
        <dbReference type="EMBL" id="AWH90184.1"/>
    </source>
</evidence>
<evidence type="ECO:0000256" key="14">
    <source>
        <dbReference type="ARBA" id="ARBA00023184"/>
    </source>
</evidence>
<evidence type="ECO:0000256" key="1">
    <source>
        <dbReference type="ARBA" id="ARBA00001936"/>
    </source>
</evidence>
<dbReference type="EMBL" id="MF289183">
    <property type="protein sequence ID" value="AWH90184.1"/>
    <property type="molecule type" value="Genomic_RNA"/>
</dbReference>
<dbReference type="GO" id="GO:0044177">
    <property type="term" value="C:host cell Golgi apparatus"/>
    <property type="evidence" value="ECO:0007669"/>
    <property type="project" value="UniProtKB-SubCell"/>
</dbReference>
<dbReference type="GO" id="GO:0006351">
    <property type="term" value="P:DNA-templated transcription"/>
    <property type="evidence" value="ECO:0007669"/>
    <property type="project" value="InterPro"/>
</dbReference>
<evidence type="ECO:0000256" key="21">
    <source>
        <dbReference type="SAM" id="Coils"/>
    </source>
</evidence>
<dbReference type="InterPro" id="IPR029124">
    <property type="entry name" value="L_protein_N"/>
</dbReference>
<dbReference type="EC" id="2.7.7.48" evidence="6"/>
<evidence type="ECO:0000256" key="2">
    <source>
        <dbReference type="ARBA" id="ARBA00001946"/>
    </source>
</evidence>
<keyword evidence="12" id="KW-0460">Magnesium</keyword>
<dbReference type="GO" id="GO:0039694">
    <property type="term" value="P:viral RNA genome replication"/>
    <property type="evidence" value="ECO:0007669"/>
    <property type="project" value="InterPro"/>
</dbReference>
<keyword evidence="10" id="KW-0378">Hydrolase</keyword>
<evidence type="ECO:0000256" key="10">
    <source>
        <dbReference type="ARBA" id="ARBA00022801"/>
    </source>
</evidence>
<evidence type="ECO:0000256" key="3">
    <source>
        <dbReference type="ARBA" id="ARBA00004136"/>
    </source>
</evidence>
<dbReference type="InterPro" id="IPR022531">
    <property type="entry name" value="L_PA-C-like"/>
</dbReference>
<comment type="function">
    <text evidence="20">RNA-dependent RNA polymerase, which is responsible for the replication and transcription of the viral RNA genome using antigenomic RNA as an intermediate. During transcription, synthesizes subgenomic RNAs and assures their capping by a cap-snatching mechanism, which involves the endonuclease activity cleaving the host capped pre-mRNAs. These short capped RNAs are then used as primers for viral transcription. The 3'-end of subgenomic mRNAs molecules are not polyadenylated. During replication, the polymerase binds the 5' and 3' vRNA extremities at distinct sites. In turn, significant conformational changes occur in the polymerase and in vRNA to initiate active RNA synthesis. As a consequence of the use of the same enzyme for both transcription and replication, these mechanisms need to be well coordinated.</text>
</comment>
<keyword evidence="21" id="KW-0175">Coiled coil</keyword>
<proteinExistence type="inferred from homology"/>
<feature type="coiled-coil region" evidence="21">
    <location>
        <begin position="181"/>
        <end position="208"/>
    </location>
</feature>
<comment type="subcellular location">
    <subcellularLocation>
        <location evidence="3">Host Golgi apparatus</location>
    </subcellularLocation>
    <subcellularLocation>
        <location evidence="5">Host endoplasmic reticulum-Golgi intermediate compartment</location>
    </subcellularLocation>
    <subcellularLocation>
        <location evidence="4">Virion</location>
    </subcellularLocation>
</comment>
<dbReference type="InterPro" id="IPR007322">
    <property type="entry name" value="RNA_pol_bunyavir"/>
</dbReference>
<evidence type="ECO:0000313" key="24">
    <source>
        <dbReference type="Proteomes" id="UP000500734"/>
    </source>
</evidence>
<dbReference type="GO" id="GO:0016787">
    <property type="term" value="F:hydrolase activity"/>
    <property type="evidence" value="ECO:0007669"/>
    <property type="project" value="UniProtKB-KW"/>
</dbReference>
<dbReference type="GO" id="GO:0046872">
    <property type="term" value="F:metal ion binding"/>
    <property type="evidence" value="ECO:0007669"/>
    <property type="project" value="UniProtKB-KW"/>
</dbReference>
<evidence type="ECO:0000256" key="5">
    <source>
        <dbReference type="ARBA" id="ARBA00004452"/>
    </source>
</evidence>
<evidence type="ECO:0000256" key="17">
    <source>
        <dbReference type="ARBA" id="ARBA00030436"/>
    </source>
</evidence>
<dbReference type="Pfam" id="PF15518">
    <property type="entry name" value="L_protein_N"/>
    <property type="match status" value="1"/>
</dbReference>
<comment type="cofactor">
    <cofactor evidence="1">
        <name>Mn(2+)</name>
        <dbReference type="ChEBI" id="CHEBI:29035"/>
    </cofactor>
</comment>
<evidence type="ECO:0000256" key="19">
    <source>
        <dbReference type="ARBA" id="ARBA00034123"/>
    </source>
</evidence>
<evidence type="ECO:0000256" key="15">
    <source>
        <dbReference type="ARBA" id="ARBA00023211"/>
    </source>
</evidence>
<evidence type="ECO:0000256" key="12">
    <source>
        <dbReference type="ARBA" id="ARBA00022842"/>
    </source>
</evidence>
<evidence type="ECO:0000256" key="8">
    <source>
        <dbReference type="ARBA" id="ARBA00022679"/>
    </source>
</evidence>
<evidence type="ECO:0000256" key="16">
    <source>
        <dbReference type="ARBA" id="ARBA00030285"/>
    </source>
</evidence>
<evidence type="ECO:0000256" key="9">
    <source>
        <dbReference type="ARBA" id="ARBA00022723"/>
    </source>
</evidence>
<evidence type="ECO:0000256" key="20">
    <source>
        <dbReference type="ARBA" id="ARBA00046037"/>
    </source>
</evidence>
<evidence type="ECO:0000256" key="4">
    <source>
        <dbReference type="ARBA" id="ARBA00004328"/>
    </source>
</evidence>
<dbReference type="Pfam" id="PF04196">
    <property type="entry name" value="Bunya_RdRp"/>
    <property type="match status" value="1"/>
</dbReference>
<dbReference type="PROSITE" id="PS50525">
    <property type="entry name" value="RDRP_SSRNA_NEG_SEG"/>
    <property type="match status" value="1"/>
</dbReference>
<dbReference type="GO" id="GO:0003968">
    <property type="term" value="F:RNA-directed RNA polymerase activity"/>
    <property type="evidence" value="ECO:0007669"/>
    <property type="project" value="UniProtKB-EC"/>
</dbReference>
<keyword evidence="9" id="KW-0479">Metal-binding</keyword>
<reference evidence="23 24" key="1">
    <citation type="journal article" date="2018" name="Parasit. Vectors">
        <title>Viola phlebovirus is a novel Phlebotomus fever serogroup member identified in Lutzomyia (Lutzomyia) longipalpis from Brazilian Pantanal.</title>
        <authorList>
            <person name="de Carvalho M.S."/>
            <person name="de Lara Pinto A.Z."/>
            <person name="Pinheiro A."/>
            <person name="Rodrigues J.S.V."/>
            <person name="Melo F.L."/>
            <person name="da Silva L.A."/>
            <person name="Ribeiro B.M."/>
            <person name="Dezengrini-Slhessarenko R."/>
        </authorList>
    </citation>
    <scope>NUCLEOTIDE SEQUENCE [LARGE SCALE GENOMIC DNA]</scope>
    <source>
        <strain evidence="23 24">BR/MT_PanAr2015</strain>
    </source>
</reference>
<comment type="similarity">
    <text evidence="19">Belongs to the Bunyavirales RNA polymerase family.</text>
</comment>
<protein>
    <recommendedName>
        <fullName evidence="7">RNA-directed RNA polymerase L</fullName>
        <ecNumber evidence="6">2.7.7.48</ecNumber>
    </recommendedName>
    <alternativeName>
        <fullName evidence="16">Large structural protein</fullName>
    </alternativeName>
    <alternativeName>
        <fullName evidence="18">Replicase</fullName>
    </alternativeName>
    <alternativeName>
        <fullName evidence="17">Transcriptase</fullName>
    </alternativeName>
</protein>
<evidence type="ECO:0000256" key="13">
    <source>
        <dbReference type="ARBA" id="ARBA00022844"/>
    </source>
</evidence>
<evidence type="ECO:0000256" key="18">
    <source>
        <dbReference type="ARBA" id="ARBA00031012"/>
    </source>
</evidence>
<evidence type="ECO:0000259" key="22">
    <source>
        <dbReference type="PROSITE" id="PS50525"/>
    </source>
</evidence>
<dbReference type="Pfam" id="PF12603">
    <property type="entry name" value="L_PA-C-like"/>
    <property type="match status" value="1"/>
</dbReference>
<dbReference type="GO" id="GO:0044172">
    <property type="term" value="C:host cell endoplasmic reticulum-Golgi intermediate compartment"/>
    <property type="evidence" value="ECO:0007669"/>
    <property type="project" value="UniProtKB-SubCell"/>
</dbReference>
<keyword evidence="8" id="KW-0808">Transferase</keyword>
<dbReference type="GeneID" id="65246902"/>
<evidence type="ECO:0000256" key="11">
    <source>
        <dbReference type="ARBA" id="ARBA00022812"/>
    </source>
</evidence>